<organism evidence="2">
    <name type="scientific">Pithovirus LCPAC102</name>
    <dbReference type="NCBI Taxonomy" id="2506587"/>
    <lineage>
        <taxon>Viruses</taxon>
        <taxon>Pithoviruses</taxon>
    </lineage>
</organism>
<dbReference type="InterPro" id="IPR043519">
    <property type="entry name" value="NT_sf"/>
</dbReference>
<evidence type="ECO:0000313" key="2">
    <source>
        <dbReference type="EMBL" id="QBK90285.1"/>
    </source>
</evidence>
<protein>
    <recommendedName>
        <fullName evidence="3">Ankyrin repeat protein</fullName>
    </recommendedName>
</protein>
<keyword evidence="1" id="KW-0472">Membrane</keyword>
<evidence type="ECO:0008006" key="3">
    <source>
        <dbReference type="Google" id="ProtNLM"/>
    </source>
</evidence>
<evidence type="ECO:0000256" key="1">
    <source>
        <dbReference type="SAM" id="Phobius"/>
    </source>
</evidence>
<gene>
    <name evidence="2" type="ORF">LCPAC102_01980</name>
</gene>
<name>A0A4D5XFC4_9VIRU</name>
<keyword evidence="1" id="KW-1133">Transmembrane helix</keyword>
<sequence>MYAPKFDQHDMNIKPTYDLIKINEEMWNSLKINKNINNKNLLFNNNIIKKTVKQSWEHIQRKLKELNKKIYINNDMKNNVIIAGGAIFSILFGLPINDIDLFIQNADSDKAYTVIYDFLKLKYTTTYNEINTSIKLLKSYNFEFSMQHSNIYMLRTKNAFTLNIKNDKIQFILRLYKSMSEILHGFDIDSCCIGYDGVDVWMTQRAFYSIYNGYNTVNFNYLSPSYEHRLAKYGIRGMSVMIPNININNIQINKLDNILKYEIKNVDYKYQYIKKSKGIDILLLYDYRIIHTKNFYKKSNIINKLCDEHNDYTLVPYDKLTDSICDDLDYLLDDDLIQRNYSQYYDKYKLYSPYLIYIMDPQYTLYNNIPDMDKIYSDESDPYAICSHKYFSLISPYDIVMNKLLDGSKYTFIKIKISDIDIDVIDISIEFILEIPEFMYIGYDIIKKWDISRKIEFKITNPGEQMTNTFNSIVLNNNDEWYKGQFYKI</sequence>
<feature type="transmembrane region" description="Helical" evidence="1">
    <location>
        <begin position="78"/>
        <end position="96"/>
    </location>
</feature>
<proteinExistence type="predicted"/>
<dbReference type="InterPro" id="IPR053354">
    <property type="entry name" value="MGDG_epimerase"/>
</dbReference>
<dbReference type="EMBL" id="MK500473">
    <property type="protein sequence ID" value="QBK90285.1"/>
    <property type="molecule type" value="Genomic_DNA"/>
</dbReference>
<dbReference type="SUPFAM" id="SSF81301">
    <property type="entry name" value="Nucleotidyltransferase"/>
    <property type="match status" value="1"/>
</dbReference>
<dbReference type="Pfam" id="PF26128">
    <property type="entry name" value="Gad2"/>
    <property type="match status" value="1"/>
</dbReference>
<dbReference type="PANTHER" id="PTHR43558">
    <property type="entry name" value="REDUCTASE, PUTATIVE (AFU_ORTHOLOGUE AFUA_3G10540)-RELATED"/>
    <property type="match status" value="1"/>
</dbReference>
<reference evidence="2" key="1">
    <citation type="journal article" date="2019" name="MBio">
        <title>Virus Genomes from Deep Sea Sediments Expand the Ocean Megavirome and Support Independent Origins of Viral Gigantism.</title>
        <authorList>
            <person name="Backstrom D."/>
            <person name="Yutin N."/>
            <person name="Jorgensen S.L."/>
            <person name="Dharamshi J."/>
            <person name="Homa F."/>
            <person name="Zaremba-Niedwiedzka K."/>
            <person name="Spang A."/>
            <person name="Wolf Y.I."/>
            <person name="Koonin E.V."/>
            <person name="Ettema T.J."/>
        </authorList>
    </citation>
    <scope>NUCLEOTIDE SEQUENCE</scope>
</reference>
<dbReference type="PANTHER" id="PTHR43558:SF6">
    <property type="entry name" value="REDUCTASE, PUTATIVE (AFU_ORTHOLOGUE AFUA_3G10540)-RELATED"/>
    <property type="match status" value="1"/>
</dbReference>
<keyword evidence="1" id="KW-0812">Transmembrane</keyword>
<accession>A0A4D5XFC4</accession>